<dbReference type="Proteomes" id="UP000286912">
    <property type="component" value="Unassembled WGS sequence"/>
</dbReference>
<evidence type="ECO:0000313" key="2">
    <source>
        <dbReference type="Proteomes" id="UP000286912"/>
    </source>
</evidence>
<name>A0A433LG19_9GAMM</name>
<dbReference type="AlphaFoldDB" id="A0A433LG19"/>
<comment type="caution">
    <text evidence="1">The sequence shown here is derived from an EMBL/GenBank/DDBJ whole genome shotgun (WGS) entry which is preliminary data.</text>
</comment>
<organism evidence="1 2">
    <name type="scientific">Vreelandella populi</name>
    <dbReference type="NCBI Taxonomy" id="2498858"/>
    <lineage>
        <taxon>Bacteria</taxon>
        <taxon>Pseudomonadati</taxon>
        <taxon>Pseudomonadota</taxon>
        <taxon>Gammaproteobacteria</taxon>
        <taxon>Oceanospirillales</taxon>
        <taxon>Halomonadaceae</taxon>
        <taxon>Vreelandella</taxon>
    </lineage>
</organism>
<protein>
    <submittedName>
        <fullName evidence="1">Uncharacterized protein</fullName>
    </submittedName>
</protein>
<gene>
    <name evidence="1" type="ORF">ELY37_02990</name>
</gene>
<dbReference type="EMBL" id="RZHD01000003">
    <property type="protein sequence ID" value="RUR48832.1"/>
    <property type="molecule type" value="Genomic_DNA"/>
</dbReference>
<accession>A0A433LG19</accession>
<evidence type="ECO:0000313" key="1">
    <source>
        <dbReference type="EMBL" id="RUR48832.1"/>
    </source>
</evidence>
<proteinExistence type="predicted"/>
<reference evidence="1 2" key="1">
    <citation type="submission" date="2018-12" db="EMBL/GenBank/DDBJ databases">
        <title>three novel Halomonas strain isolated from plants.</title>
        <authorList>
            <person name="Sun C."/>
        </authorList>
    </citation>
    <scope>NUCLEOTIDE SEQUENCE [LARGE SCALE GENOMIC DNA]</scope>
    <source>
        <strain evidence="1 2">RC</strain>
    </source>
</reference>
<keyword evidence="2" id="KW-1185">Reference proteome</keyword>
<sequence length="74" mass="8427">MAIHEQYRNEFEQWYADQMSADTGGKHTAEEIAKMRKENGFYGGHRQYLNGCWVGFCAGKNGKAEAIKPERIDG</sequence>
<dbReference type="RefSeq" id="WP_126981496.1">
    <property type="nucleotide sequence ID" value="NZ_RZHD01000003.1"/>
</dbReference>